<organism evidence="1 2">
    <name type="scientific">Trichothecium roseum</name>
    <dbReference type="NCBI Taxonomy" id="47278"/>
    <lineage>
        <taxon>Eukaryota</taxon>
        <taxon>Fungi</taxon>
        <taxon>Dikarya</taxon>
        <taxon>Ascomycota</taxon>
        <taxon>Pezizomycotina</taxon>
        <taxon>Sordariomycetes</taxon>
        <taxon>Hypocreomycetidae</taxon>
        <taxon>Hypocreales</taxon>
        <taxon>Hypocreales incertae sedis</taxon>
        <taxon>Trichothecium</taxon>
    </lineage>
</organism>
<dbReference type="EMBL" id="CM047943">
    <property type="protein sequence ID" value="KAI9900475.1"/>
    <property type="molecule type" value="Genomic_DNA"/>
</dbReference>
<keyword evidence="2" id="KW-1185">Reference proteome</keyword>
<sequence length="656" mass="71086">MGRKRARIACRTCRDLKRKCDGEQPCSNCVRYEYECVYPTAKQRARRAQSNSSRNNSPNTAAATATTSAAAISTASGLGHNNHQHHHNATALPTPQRSVSSPGVGAQQPPSTANHHHHQQQQQHHQHHDQTRSLEANSGATFFRRLALRLDPKSAPRLHTFAWNAFLGARKAGHSHPPIAAPVTAILSLAVFRQLASVYFQKVDPTYGFVDRREVEAMADNRWGTPASTAAPRLAPAAATDPMQDAILCGIAAIGCLYSYVEAPRMEVDLVESARMLLEPTVSENPTVTSVTAWVLRVAYLRVADTPHTTWTASCILMHMVEAAGLHRESATVTSYPSIAQPYPPPLSGSEGDGDGGLPDPERRRRLTAVAQHLNIWTSFDLGRSRVSFCNATVKNPSFRPNDQTVELMDLLPYSAELDPQKSPGPAELEAALLAVMAGSHTTAPSVLCQCNLALCLCRRLLQTTVTANTAPSFLFAGRLLERVLAMCAAGIRAARQILRDRSPWHHAANVPFQVVCLLLAIDNYATAPHLRDAIDCLRSVADVYSTGATQEALRTASSLVTLHVRWKERCTAALRDVLVAVPEPGLVDDHGDDTYDAANAAASAAVNAGGGPLPDLTDDAQWLSSLSEDLSTLPFFDIDEFAVPNFLKDDGGEWV</sequence>
<protein>
    <submittedName>
        <fullName evidence="1">Uncharacterized protein</fullName>
    </submittedName>
</protein>
<name>A0ACC0V229_9HYPO</name>
<gene>
    <name evidence="1" type="ORF">N3K66_004737</name>
</gene>
<reference evidence="1" key="1">
    <citation type="submission" date="2022-10" db="EMBL/GenBank/DDBJ databases">
        <title>Complete Genome of Trichothecium roseum strain YXFP-22015, a Plant Pathogen Isolated from Citrus.</title>
        <authorList>
            <person name="Wang Y."/>
            <person name="Zhu L."/>
        </authorList>
    </citation>
    <scope>NUCLEOTIDE SEQUENCE</scope>
    <source>
        <strain evidence="1">YXFP-22015</strain>
    </source>
</reference>
<proteinExistence type="predicted"/>
<evidence type="ECO:0000313" key="1">
    <source>
        <dbReference type="EMBL" id="KAI9900475.1"/>
    </source>
</evidence>
<dbReference type="Proteomes" id="UP001163324">
    <property type="component" value="Chromosome 4"/>
</dbReference>
<comment type="caution">
    <text evidence="1">The sequence shown here is derived from an EMBL/GenBank/DDBJ whole genome shotgun (WGS) entry which is preliminary data.</text>
</comment>
<evidence type="ECO:0000313" key="2">
    <source>
        <dbReference type="Proteomes" id="UP001163324"/>
    </source>
</evidence>
<accession>A0ACC0V229</accession>